<evidence type="ECO:0000313" key="2">
    <source>
        <dbReference type="EMBL" id="TKR96691.1"/>
    </source>
</evidence>
<gene>
    <name evidence="2" type="ORF">L596_010674</name>
</gene>
<sequence length="76" mass="8004">MTARLRLFFVCLLAVALLVMTTEVKEDVKQEPKGPCEGIGTPCGNTSCCSAGDTCCDQNDCCTASQVCLNGVCSYS</sequence>
<evidence type="ECO:0008006" key="4">
    <source>
        <dbReference type="Google" id="ProtNLM"/>
    </source>
</evidence>
<feature type="chain" id="PRO_5020910975" description="Granulins domain-containing protein" evidence="1">
    <location>
        <begin position="22"/>
        <end position="76"/>
    </location>
</feature>
<protein>
    <recommendedName>
        <fullName evidence="4">Granulins domain-containing protein</fullName>
    </recommendedName>
</protein>
<dbReference type="Proteomes" id="UP000298663">
    <property type="component" value="Unassembled WGS sequence"/>
</dbReference>
<dbReference type="EMBL" id="AZBU02000002">
    <property type="protein sequence ID" value="TKR96691.1"/>
    <property type="molecule type" value="Genomic_DNA"/>
</dbReference>
<organism evidence="2 3">
    <name type="scientific">Steinernema carpocapsae</name>
    <name type="common">Entomopathogenic nematode</name>
    <dbReference type="NCBI Taxonomy" id="34508"/>
    <lineage>
        <taxon>Eukaryota</taxon>
        <taxon>Metazoa</taxon>
        <taxon>Ecdysozoa</taxon>
        <taxon>Nematoda</taxon>
        <taxon>Chromadorea</taxon>
        <taxon>Rhabditida</taxon>
        <taxon>Tylenchina</taxon>
        <taxon>Panagrolaimomorpha</taxon>
        <taxon>Strongyloidoidea</taxon>
        <taxon>Steinernematidae</taxon>
        <taxon>Steinernema</taxon>
    </lineage>
</organism>
<dbReference type="AlphaFoldDB" id="A0A4U5PJR8"/>
<keyword evidence="3" id="KW-1185">Reference proteome</keyword>
<keyword evidence="1" id="KW-0732">Signal</keyword>
<feature type="signal peptide" evidence="1">
    <location>
        <begin position="1"/>
        <end position="21"/>
    </location>
</feature>
<comment type="caution">
    <text evidence="2">The sequence shown here is derived from an EMBL/GenBank/DDBJ whole genome shotgun (WGS) entry which is preliminary data.</text>
</comment>
<proteinExistence type="predicted"/>
<name>A0A4U5PJR8_STECR</name>
<accession>A0A4U5PJR8</accession>
<evidence type="ECO:0000256" key="1">
    <source>
        <dbReference type="SAM" id="SignalP"/>
    </source>
</evidence>
<reference evidence="2 3" key="1">
    <citation type="journal article" date="2015" name="Genome Biol.">
        <title>Comparative genomics of Steinernema reveals deeply conserved gene regulatory networks.</title>
        <authorList>
            <person name="Dillman A.R."/>
            <person name="Macchietto M."/>
            <person name="Porter C.F."/>
            <person name="Rogers A."/>
            <person name="Williams B."/>
            <person name="Antoshechkin I."/>
            <person name="Lee M.M."/>
            <person name="Goodwin Z."/>
            <person name="Lu X."/>
            <person name="Lewis E.E."/>
            <person name="Goodrich-Blair H."/>
            <person name="Stock S.P."/>
            <person name="Adams B.J."/>
            <person name="Sternberg P.W."/>
            <person name="Mortazavi A."/>
        </authorList>
    </citation>
    <scope>NUCLEOTIDE SEQUENCE [LARGE SCALE GENOMIC DNA]</scope>
    <source>
        <strain evidence="2 3">ALL</strain>
    </source>
</reference>
<evidence type="ECO:0000313" key="3">
    <source>
        <dbReference type="Proteomes" id="UP000298663"/>
    </source>
</evidence>
<reference evidence="2 3" key="2">
    <citation type="journal article" date="2019" name="G3 (Bethesda)">
        <title>Hybrid Assembly of the Genome of the Entomopathogenic Nematode Steinernema carpocapsae Identifies the X-Chromosome.</title>
        <authorList>
            <person name="Serra L."/>
            <person name="Macchietto M."/>
            <person name="Macias-Munoz A."/>
            <person name="McGill C.J."/>
            <person name="Rodriguez I.M."/>
            <person name="Rodriguez B."/>
            <person name="Murad R."/>
            <person name="Mortazavi A."/>
        </authorList>
    </citation>
    <scope>NUCLEOTIDE SEQUENCE [LARGE SCALE GENOMIC DNA]</scope>
    <source>
        <strain evidence="2 3">ALL</strain>
    </source>
</reference>